<dbReference type="RefSeq" id="WP_006255653.1">
    <property type="nucleotide sequence ID" value="NZ_GG700643.1"/>
</dbReference>
<dbReference type="PIRSF" id="PIRSF003095">
    <property type="entry name" value="Trigger_factor"/>
    <property type="match status" value="1"/>
</dbReference>
<keyword evidence="3" id="KW-1185">Reference proteome</keyword>
<dbReference type="Gene3D" id="3.30.70.1050">
    <property type="entry name" value="Trigger factor ribosome-binding domain"/>
    <property type="match status" value="1"/>
</dbReference>
<dbReference type="GO" id="GO:0044183">
    <property type="term" value="F:protein folding chaperone"/>
    <property type="evidence" value="ECO:0007669"/>
    <property type="project" value="TreeGrafter"/>
</dbReference>
<protein>
    <submittedName>
        <fullName evidence="2">Trigger factor</fullName>
        <ecNumber evidence="2">5.2.1.8</ecNumber>
    </submittedName>
</protein>
<reference evidence="2" key="1">
    <citation type="submission" date="2009-09" db="EMBL/GenBank/DDBJ databases">
        <authorList>
            <person name="Weinstock G."/>
            <person name="Sodergren E."/>
            <person name="Clifton S."/>
            <person name="Fulton L."/>
            <person name="Fulton B."/>
            <person name="Courtney L."/>
            <person name="Fronick C."/>
            <person name="Harrison M."/>
            <person name="Strong C."/>
            <person name="Farmer C."/>
            <person name="Delahaunty K."/>
            <person name="Markovic C."/>
            <person name="Hall O."/>
            <person name="Minx P."/>
            <person name="Tomlinson C."/>
            <person name="Mitreva M."/>
            <person name="Nelson J."/>
            <person name="Hou S."/>
            <person name="Wollam A."/>
            <person name="Pepin K.H."/>
            <person name="Johnson M."/>
            <person name="Bhonagiri V."/>
            <person name="Nash W.E."/>
            <person name="Warren W."/>
            <person name="Chinwalla A."/>
            <person name="Mardis E.R."/>
            <person name="Wilson R.K."/>
        </authorList>
    </citation>
    <scope>NUCLEOTIDE SEQUENCE [LARGE SCALE GENOMIC DNA]</scope>
    <source>
        <strain evidence="2">ATCC 51259</strain>
    </source>
</reference>
<accession>C9LI18</accession>
<dbReference type="GeneID" id="84576675"/>
<dbReference type="OrthoDB" id="9767721at2"/>
<evidence type="ECO:0000313" key="3">
    <source>
        <dbReference type="Proteomes" id="UP000003460"/>
    </source>
</evidence>
<dbReference type="Proteomes" id="UP000003460">
    <property type="component" value="Unassembled WGS sequence"/>
</dbReference>
<dbReference type="EMBL" id="ACIJ02000022">
    <property type="protein sequence ID" value="EEX71134.1"/>
    <property type="molecule type" value="Genomic_DNA"/>
</dbReference>
<sequence>MNISFEKSTPVSGTITIQLVKADYAEKVNEALKKMSQKAQMPGFRPGKVPFSLVNKMYGPQAKMEEVNRLLSDKLFGYIKEQKLEVLGEPMGNESQAPQDIENQDDFEFKFDIALAPEFSIELNKKDKVDYYEIEVDDAQVNSQIEEMTRQAGHPEDVEEYRDGDILRGPLTELDEQGQPKEGGIQVERASLMPNYFKADDQKKLFDGAKKNDVITFKPAEAHSDVEAASLLKVKKDEVAQHAGDFSFQVEEISRFVPSELDQKLFDRIFGEGQVKSEEEFRAKIKEQLQHQRVADADYKFLLDARAYAENKVGELEFPKDLLRRFMLANNKDKDEKYVDDNFDSSLKELKWQLIREKLTSEAGIKVEDADMKEMAISAARFQFMQYGINNVPDEYLEKYAQEVLQKQDQARAIFDRVIDTKLTAALKEKVGLKKKKISQEDFEKLFK</sequence>
<dbReference type="HOGENOM" id="CLU_045516_0_0_10"/>
<dbReference type="InterPro" id="IPR008881">
    <property type="entry name" value="Trigger_fac_ribosome-bd_bac"/>
</dbReference>
<evidence type="ECO:0000259" key="1">
    <source>
        <dbReference type="Pfam" id="PF05697"/>
    </source>
</evidence>
<dbReference type="NCBIfam" id="TIGR00115">
    <property type="entry name" value="tig"/>
    <property type="match status" value="1"/>
</dbReference>
<dbReference type="InterPro" id="IPR027304">
    <property type="entry name" value="Trigger_fact/SurA_dom_sf"/>
</dbReference>
<gene>
    <name evidence="2" type="primary">tig</name>
    <name evidence="2" type="ORF">GCWU000325_01874</name>
</gene>
<dbReference type="GO" id="GO:0015031">
    <property type="term" value="P:protein transport"/>
    <property type="evidence" value="ECO:0007669"/>
    <property type="project" value="InterPro"/>
</dbReference>
<dbReference type="Gene3D" id="1.10.3120.10">
    <property type="entry name" value="Trigger factor, C-terminal domain"/>
    <property type="match status" value="1"/>
</dbReference>
<dbReference type="SUPFAM" id="SSF109998">
    <property type="entry name" value="Triger factor/SurA peptide-binding domain-like"/>
    <property type="match status" value="1"/>
</dbReference>
<dbReference type="SUPFAM" id="SSF102735">
    <property type="entry name" value="Trigger factor ribosome-binding domain"/>
    <property type="match status" value="1"/>
</dbReference>
<name>C9LI18_9BACT</name>
<keyword evidence="2" id="KW-0413">Isomerase</keyword>
<dbReference type="PANTHER" id="PTHR30560">
    <property type="entry name" value="TRIGGER FACTOR CHAPERONE AND PEPTIDYL-PROLYL CIS/TRANS ISOMERASE"/>
    <property type="match status" value="1"/>
</dbReference>
<dbReference type="InterPro" id="IPR036611">
    <property type="entry name" value="Trigger_fac_ribosome-bd_sf"/>
</dbReference>
<dbReference type="InterPro" id="IPR005215">
    <property type="entry name" value="Trig_fac"/>
</dbReference>
<proteinExistence type="predicted"/>
<evidence type="ECO:0000313" key="2">
    <source>
        <dbReference type="EMBL" id="EEX71134.1"/>
    </source>
</evidence>
<comment type="caution">
    <text evidence="2">The sequence shown here is derived from an EMBL/GenBank/DDBJ whole genome shotgun (WGS) entry which is preliminary data.</text>
</comment>
<dbReference type="GO" id="GO:0043335">
    <property type="term" value="P:protein unfolding"/>
    <property type="evidence" value="ECO:0007669"/>
    <property type="project" value="TreeGrafter"/>
</dbReference>
<dbReference type="PANTHER" id="PTHR30560:SF3">
    <property type="entry name" value="TRIGGER FACTOR-LIKE PROTEIN TIG, CHLOROPLASTIC"/>
    <property type="match status" value="1"/>
</dbReference>
<dbReference type="GO" id="GO:0043022">
    <property type="term" value="F:ribosome binding"/>
    <property type="evidence" value="ECO:0007669"/>
    <property type="project" value="TreeGrafter"/>
</dbReference>
<dbReference type="Pfam" id="PF05697">
    <property type="entry name" value="Trigger_N"/>
    <property type="match status" value="1"/>
</dbReference>
<dbReference type="GO" id="GO:0003755">
    <property type="term" value="F:peptidyl-prolyl cis-trans isomerase activity"/>
    <property type="evidence" value="ECO:0007669"/>
    <property type="project" value="UniProtKB-EC"/>
</dbReference>
<organism evidence="2 3">
    <name type="scientific">Alloprevotella tannerae ATCC 51259</name>
    <dbReference type="NCBI Taxonomy" id="626522"/>
    <lineage>
        <taxon>Bacteria</taxon>
        <taxon>Pseudomonadati</taxon>
        <taxon>Bacteroidota</taxon>
        <taxon>Bacteroidia</taxon>
        <taxon>Bacteroidales</taxon>
        <taxon>Prevotellaceae</taxon>
        <taxon>Alloprevotella</taxon>
    </lineage>
</organism>
<dbReference type="AlphaFoldDB" id="C9LI18"/>
<dbReference type="STRING" id="626522.GCWU000325_01874"/>
<dbReference type="InterPro" id="IPR037041">
    <property type="entry name" value="Trigger_fac_C_sf"/>
</dbReference>
<feature type="domain" description="Trigger factor ribosome-binding bacterial" evidence="1">
    <location>
        <begin position="1"/>
        <end position="148"/>
    </location>
</feature>
<dbReference type="eggNOG" id="COG0544">
    <property type="taxonomic scope" value="Bacteria"/>
</dbReference>
<dbReference type="GO" id="GO:0051083">
    <property type="term" value="P:'de novo' cotranslational protein folding"/>
    <property type="evidence" value="ECO:0007669"/>
    <property type="project" value="TreeGrafter"/>
</dbReference>
<dbReference type="EC" id="5.2.1.8" evidence="2"/>